<dbReference type="InterPro" id="IPR015807">
    <property type="entry name" value="His-tRNA-ligase"/>
</dbReference>
<keyword evidence="15" id="KW-1185">Reference proteome</keyword>
<keyword evidence="4 11" id="KW-0963">Cytoplasm</keyword>
<dbReference type="InterPro" id="IPR004154">
    <property type="entry name" value="Anticodon-bd"/>
</dbReference>
<dbReference type="HAMAP" id="MF_00127">
    <property type="entry name" value="His_tRNA_synth"/>
    <property type="match status" value="1"/>
</dbReference>
<dbReference type="Gene3D" id="3.30.930.10">
    <property type="entry name" value="Bira Bifunctional Protein, Domain 2"/>
    <property type="match status" value="1"/>
</dbReference>
<reference evidence="14 15" key="1">
    <citation type="submission" date="2018-06" db="EMBL/GenBank/DDBJ databases">
        <title>Genomic Encyclopedia of Archaeal and Bacterial Type Strains, Phase II (KMG-II): from individual species to whole genera.</title>
        <authorList>
            <person name="Goeker M."/>
        </authorList>
    </citation>
    <scope>NUCLEOTIDE SEQUENCE [LARGE SCALE GENOMIC DNA]</scope>
    <source>
        <strain evidence="14 15">CFPB 3232</strain>
    </source>
</reference>
<dbReference type="Pfam" id="PF03129">
    <property type="entry name" value="HGTP_anticodon"/>
    <property type="match status" value="1"/>
</dbReference>
<organism evidence="14 15">
    <name type="scientific">Paracidovorax anthurii</name>
    <dbReference type="NCBI Taxonomy" id="78229"/>
    <lineage>
        <taxon>Bacteria</taxon>
        <taxon>Pseudomonadati</taxon>
        <taxon>Pseudomonadota</taxon>
        <taxon>Betaproteobacteria</taxon>
        <taxon>Burkholderiales</taxon>
        <taxon>Comamonadaceae</taxon>
        <taxon>Paracidovorax</taxon>
    </lineage>
</organism>
<feature type="binding site" evidence="12">
    <location>
        <begin position="100"/>
        <end position="102"/>
    </location>
    <ligand>
        <name>L-histidine</name>
        <dbReference type="ChEBI" id="CHEBI:57595"/>
    </ligand>
</feature>
<evidence type="ECO:0000256" key="2">
    <source>
        <dbReference type="ARBA" id="ARBA00008226"/>
    </source>
</evidence>
<dbReference type="InterPro" id="IPR045864">
    <property type="entry name" value="aa-tRNA-synth_II/BPL/LPL"/>
</dbReference>
<evidence type="ECO:0000256" key="11">
    <source>
        <dbReference type="HAMAP-Rule" id="MF_00127"/>
    </source>
</evidence>
<keyword evidence="7 11" id="KW-0067">ATP-binding</keyword>
<dbReference type="Gene3D" id="3.40.50.800">
    <property type="entry name" value="Anticodon-binding domain"/>
    <property type="match status" value="1"/>
</dbReference>
<evidence type="ECO:0000313" key="14">
    <source>
        <dbReference type="EMBL" id="RAR76546.1"/>
    </source>
</evidence>
<sequence length="445" mass="49518">MSTFQTNSPVPAKPGKLVAVKGMNDILPPDSSRWEWFEEKVRVLMGRYAYRNVRTPVLEHTALFVRGIGEVTDIVEKEMYSFHDRSDKYGDNDHLALRPENTAGVVRAVIEHNMLYDGAKRLWYTGPMFRREKPQRGRFRQFHQVGAEALGFAGPDVDAELILLADALWKSIGLTDVRLELNSLGQPAERARHREQLIAHFEQHVDVLDEDAKRRLYTNPLRILDTKNPVMKSVVESAPRLMDFLGEQSMAHLQGLRAILDANGIPYTINPRLVRGLDYYNLTVFEFVTDRLGAQGTVCAGGRYDDLIAQVGGKSAPAVGWAIGVERVLELLKEQGAQIPTASPDVYAVVPDATAMPVVLRTLRQLREAGVQVQMHAAGADGLGSFKSQFKRADASGAMYALIFGADELARGAVTLKPLREPGGEQVERRLDEVLVWAPTLQSPR</sequence>
<evidence type="ECO:0000256" key="6">
    <source>
        <dbReference type="ARBA" id="ARBA00022741"/>
    </source>
</evidence>
<keyword evidence="5 11" id="KW-0436">Ligase</keyword>
<comment type="similarity">
    <text evidence="2 11">Belongs to the class-II aminoacyl-tRNA synthetase family.</text>
</comment>
<accession>A0A328Z2S3</accession>
<dbReference type="SUPFAM" id="SSF55681">
    <property type="entry name" value="Class II aaRS and biotin synthetases"/>
    <property type="match status" value="1"/>
</dbReference>
<name>A0A328Z2S3_9BURK</name>
<feature type="binding site" evidence="12">
    <location>
        <position position="275"/>
    </location>
    <ligand>
        <name>L-histidine</name>
        <dbReference type="ChEBI" id="CHEBI:57595"/>
    </ligand>
</feature>
<dbReference type="GO" id="GO:0005524">
    <property type="term" value="F:ATP binding"/>
    <property type="evidence" value="ECO:0007669"/>
    <property type="project" value="UniProtKB-UniRule"/>
</dbReference>
<comment type="caution">
    <text evidence="14">The sequence shown here is derived from an EMBL/GenBank/DDBJ whole genome shotgun (WGS) entry which is preliminary data.</text>
</comment>
<feature type="binding site" evidence="12">
    <location>
        <begin position="279"/>
        <end position="280"/>
    </location>
    <ligand>
        <name>L-histidine</name>
        <dbReference type="ChEBI" id="CHEBI:57595"/>
    </ligand>
</feature>
<evidence type="ECO:0000256" key="12">
    <source>
        <dbReference type="PIRSR" id="PIRSR001549-1"/>
    </source>
</evidence>
<dbReference type="FunFam" id="3.30.930.10:FF:000005">
    <property type="entry name" value="Histidine--tRNA ligase"/>
    <property type="match status" value="1"/>
</dbReference>
<dbReference type="EC" id="6.1.1.21" evidence="11"/>
<dbReference type="NCBIfam" id="TIGR00442">
    <property type="entry name" value="hisS"/>
    <property type="match status" value="1"/>
</dbReference>
<dbReference type="PANTHER" id="PTHR43707:SF1">
    <property type="entry name" value="HISTIDINE--TRNA LIGASE, MITOCHONDRIAL-RELATED"/>
    <property type="match status" value="1"/>
</dbReference>
<dbReference type="InterPro" id="IPR036621">
    <property type="entry name" value="Anticodon-bd_dom_sf"/>
</dbReference>
<dbReference type="Proteomes" id="UP000248856">
    <property type="component" value="Unassembled WGS sequence"/>
</dbReference>
<comment type="subcellular location">
    <subcellularLocation>
        <location evidence="1 11">Cytoplasm</location>
    </subcellularLocation>
</comment>
<evidence type="ECO:0000256" key="3">
    <source>
        <dbReference type="ARBA" id="ARBA00011738"/>
    </source>
</evidence>
<comment type="catalytic activity">
    <reaction evidence="10 11">
        <text>tRNA(His) + L-histidine + ATP = L-histidyl-tRNA(His) + AMP + diphosphate + H(+)</text>
        <dbReference type="Rhea" id="RHEA:17313"/>
        <dbReference type="Rhea" id="RHEA-COMP:9665"/>
        <dbReference type="Rhea" id="RHEA-COMP:9689"/>
        <dbReference type="ChEBI" id="CHEBI:15378"/>
        <dbReference type="ChEBI" id="CHEBI:30616"/>
        <dbReference type="ChEBI" id="CHEBI:33019"/>
        <dbReference type="ChEBI" id="CHEBI:57595"/>
        <dbReference type="ChEBI" id="CHEBI:78442"/>
        <dbReference type="ChEBI" id="CHEBI:78527"/>
        <dbReference type="ChEBI" id="CHEBI:456215"/>
        <dbReference type="EC" id="6.1.1.21"/>
    </reaction>
</comment>
<dbReference type="AlphaFoldDB" id="A0A328Z2S3"/>
<dbReference type="PIRSF" id="PIRSF001549">
    <property type="entry name" value="His-tRNA_synth"/>
    <property type="match status" value="1"/>
</dbReference>
<dbReference type="InterPro" id="IPR006195">
    <property type="entry name" value="aa-tRNA-synth_II"/>
</dbReference>
<dbReference type="PANTHER" id="PTHR43707">
    <property type="entry name" value="HISTIDYL-TRNA SYNTHETASE"/>
    <property type="match status" value="1"/>
</dbReference>
<dbReference type="GO" id="GO:0006427">
    <property type="term" value="P:histidyl-tRNA aminoacylation"/>
    <property type="evidence" value="ECO:0007669"/>
    <property type="project" value="UniProtKB-UniRule"/>
</dbReference>
<dbReference type="SUPFAM" id="SSF52954">
    <property type="entry name" value="Class II aaRS ABD-related"/>
    <property type="match status" value="1"/>
</dbReference>
<comment type="subunit">
    <text evidence="3 11">Homodimer.</text>
</comment>
<evidence type="ECO:0000259" key="13">
    <source>
        <dbReference type="PROSITE" id="PS50862"/>
    </source>
</evidence>
<evidence type="ECO:0000256" key="4">
    <source>
        <dbReference type="ARBA" id="ARBA00022490"/>
    </source>
</evidence>
<dbReference type="GO" id="GO:0005737">
    <property type="term" value="C:cytoplasm"/>
    <property type="evidence" value="ECO:0007669"/>
    <property type="project" value="UniProtKB-SubCell"/>
</dbReference>
<proteinExistence type="inferred from homology"/>
<dbReference type="Pfam" id="PF13393">
    <property type="entry name" value="tRNA-synt_His"/>
    <property type="match status" value="1"/>
</dbReference>
<feature type="binding site" evidence="12">
    <location>
        <position position="130"/>
    </location>
    <ligand>
        <name>L-histidine</name>
        <dbReference type="ChEBI" id="CHEBI:57595"/>
    </ligand>
</feature>
<keyword evidence="8 11" id="KW-0648">Protein biosynthesis</keyword>
<feature type="binding site" evidence="12">
    <location>
        <position position="144"/>
    </location>
    <ligand>
        <name>L-histidine</name>
        <dbReference type="ChEBI" id="CHEBI:57595"/>
    </ligand>
</feature>
<keyword evidence="6 11" id="KW-0547">Nucleotide-binding</keyword>
<dbReference type="InterPro" id="IPR041715">
    <property type="entry name" value="HisRS-like_core"/>
</dbReference>
<dbReference type="EMBL" id="QLTA01000046">
    <property type="protein sequence ID" value="RAR76546.1"/>
    <property type="molecule type" value="Genomic_DNA"/>
</dbReference>
<evidence type="ECO:0000256" key="8">
    <source>
        <dbReference type="ARBA" id="ARBA00022917"/>
    </source>
</evidence>
<evidence type="ECO:0000313" key="15">
    <source>
        <dbReference type="Proteomes" id="UP000248856"/>
    </source>
</evidence>
<dbReference type="PROSITE" id="PS50862">
    <property type="entry name" value="AA_TRNA_LIGASE_II"/>
    <property type="match status" value="1"/>
</dbReference>
<evidence type="ECO:0000256" key="10">
    <source>
        <dbReference type="ARBA" id="ARBA00047639"/>
    </source>
</evidence>
<dbReference type="InterPro" id="IPR004516">
    <property type="entry name" value="HisRS/HisZ"/>
</dbReference>
<protein>
    <recommendedName>
        <fullName evidence="11">Histidine--tRNA ligase</fullName>
        <ecNumber evidence="11">6.1.1.21</ecNumber>
    </recommendedName>
    <alternativeName>
        <fullName evidence="11">Histidyl-tRNA synthetase</fullName>
        <shortName evidence="11">HisRS</shortName>
    </alternativeName>
</protein>
<dbReference type="GO" id="GO:0004821">
    <property type="term" value="F:histidine-tRNA ligase activity"/>
    <property type="evidence" value="ECO:0007669"/>
    <property type="project" value="UniProtKB-UniRule"/>
</dbReference>
<feature type="domain" description="Aminoacyl-transfer RNA synthetases class-II family profile" evidence="13">
    <location>
        <begin position="35"/>
        <end position="351"/>
    </location>
</feature>
<gene>
    <name evidence="11" type="primary">hisS</name>
    <name evidence="14" type="ORF">AX018_104622</name>
</gene>
<evidence type="ECO:0000256" key="9">
    <source>
        <dbReference type="ARBA" id="ARBA00023146"/>
    </source>
</evidence>
<evidence type="ECO:0000256" key="1">
    <source>
        <dbReference type="ARBA" id="ARBA00004496"/>
    </source>
</evidence>
<keyword evidence="9 11" id="KW-0030">Aminoacyl-tRNA synthetase</keyword>
<evidence type="ECO:0000256" key="5">
    <source>
        <dbReference type="ARBA" id="ARBA00022598"/>
    </source>
</evidence>
<evidence type="ECO:0000256" key="7">
    <source>
        <dbReference type="ARBA" id="ARBA00022840"/>
    </source>
</evidence>
<feature type="binding site" evidence="12">
    <location>
        <position position="148"/>
    </location>
    <ligand>
        <name>L-histidine</name>
        <dbReference type="ChEBI" id="CHEBI:57595"/>
    </ligand>
</feature>
<dbReference type="CDD" id="cd00773">
    <property type="entry name" value="HisRS-like_core"/>
    <property type="match status" value="1"/>
</dbReference>